<keyword evidence="3" id="KW-1185">Reference proteome</keyword>
<organism evidence="2 3">
    <name type="scientific">Periophthalmus magnuspinnatus</name>
    <dbReference type="NCBI Taxonomy" id="409849"/>
    <lineage>
        <taxon>Eukaryota</taxon>
        <taxon>Metazoa</taxon>
        <taxon>Chordata</taxon>
        <taxon>Craniata</taxon>
        <taxon>Vertebrata</taxon>
        <taxon>Euteleostomi</taxon>
        <taxon>Actinopterygii</taxon>
        <taxon>Neopterygii</taxon>
        <taxon>Teleostei</taxon>
        <taxon>Neoteleostei</taxon>
        <taxon>Acanthomorphata</taxon>
        <taxon>Gobiaria</taxon>
        <taxon>Gobiiformes</taxon>
        <taxon>Gobioidei</taxon>
        <taxon>Gobiidae</taxon>
        <taxon>Oxudercinae</taxon>
        <taxon>Periophthalmus</taxon>
    </lineage>
</organism>
<proteinExistence type="predicted"/>
<dbReference type="AlphaFoldDB" id="A0A3B4BB96"/>
<reference evidence="2" key="1">
    <citation type="submission" date="2025-08" db="UniProtKB">
        <authorList>
            <consortium name="Ensembl"/>
        </authorList>
    </citation>
    <scope>IDENTIFICATION</scope>
</reference>
<evidence type="ECO:0000313" key="2">
    <source>
        <dbReference type="Ensembl" id="ENSPMGP00000026798.1"/>
    </source>
</evidence>
<feature type="compositionally biased region" description="Pro residues" evidence="1">
    <location>
        <begin position="10"/>
        <end position="25"/>
    </location>
</feature>
<dbReference type="Ensembl" id="ENSPMGT00000028546.1">
    <property type="protein sequence ID" value="ENSPMGP00000026798.1"/>
    <property type="gene ID" value="ENSPMGG00000021629.1"/>
</dbReference>
<accession>A0A3B4BB96</accession>
<evidence type="ECO:0000256" key="1">
    <source>
        <dbReference type="SAM" id="MobiDB-lite"/>
    </source>
</evidence>
<feature type="region of interest" description="Disordered" evidence="1">
    <location>
        <begin position="1"/>
        <end position="62"/>
    </location>
</feature>
<dbReference type="Proteomes" id="UP000261520">
    <property type="component" value="Unplaced"/>
</dbReference>
<sequence>MVSIFLGLLAPPPPPENKSAAPPPSQVKDPSPASLPPGPSSQALNLSVTAPAEVSVSATPPSPPLPTDQLWVPFATFTPSRDSSLSFFSPHSPMALRNHLESLIRSGIKMAPLTPHLVDHPNSPLLLGPHLVPHPSSHLLALPCLPEMLKSSVLSLKPLISVCGCKTTFSS</sequence>
<name>A0A3B4BB96_9GOBI</name>
<protein>
    <submittedName>
        <fullName evidence="2">Uncharacterized protein</fullName>
    </submittedName>
</protein>
<evidence type="ECO:0000313" key="3">
    <source>
        <dbReference type="Proteomes" id="UP000261520"/>
    </source>
</evidence>
<reference evidence="2" key="2">
    <citation type="submission" date="2025-09" db="UniProtKB">
        <authorList>
            <consortium name="Ensembl"/>
        </authorList>
    </citation>
    <scope>IDENTIFICATION</scope>
</reference>